<dbReference type="PANTHER" id="PTHR21686:SF12">
    <property type="entry name" value="DEOXYNUCLEOTIDYLTRANSFERASE TERMINAL-INTERACTING PROTEIN 2"/>
    <property type="match status" value="1"/>
</dbReference>
<dbReference type="OrthoDB" id="427886at2759"/>
<dbReference type="GO" id="GO:0006396">
    <property type="term" value="P:RNA processing"/>
    <property type="evidence" value="ECO:0007669"/>
    <property type="project" value="TreeGrafter"/>
</dbReference>
<feature type="region of interest" description="Disordered" evidence="3">
    <location>
        <begin position="206"/>
        <end position="225"/>
    </location>
</feature>
<dbReference type="HOGENOM" id="CLU_075129_1_0_1"/>
<dbReference type="Pfam" id="PF08698">
    <property type="entry name" value="Fcf2"/>
    <property type="match status" value="1"/>
</dbReference>
<dbReference type="RefSeq" id="XP_003002382.1">
    <property type="nucleotide sequence ID" value="XM_003002336.1"/>
</dbReference>
<dbReference type="GO" id="GO:0003723">
    <property type="term" value="F:RNA binding"/>
    <property type="evidence" value="ECO:0007669"/>
    <property type="project" value="TreeGrafter"/>
</dbReference>
<protein>
    <submittedName>
        <fullName evidence="5">rRNA-processing protein FCF2</fullName>
    </submittedName>
</protein>
<keyword evidence="6" id="KW-1185">Reference proteome</keyword>
<dbReference type="STRING" id="526221.C9SR41"/>
<dbReference type="InterPro" id="IPR014810">
    <property type="entry name" value="Fcf2_C"/>
</dbReference>
<evidence type="ECO:0000313" key="5">
    <source>
        <dbReference type="EMBL" id="EEY20843.1"/>
    </source>
</evidence>
<dbReference type="InterPro" id="IPR039883">
    <property type="entry name" value="Fcf2/DNTTIP2"/>
</dbReference>
<accession>C9SR41</accession>
<sequence>MAELSDERIHRLLTEAEDRLAATPYHDITTDVGQPTLKLDSPSLVVGAKGGIARPPQQRLAVRDAHQTNPKVCYQPYLLLRDLFLCDDKLPMLYTIDVANKLDDAGQGWFGLPKTDPNDKEFKRDVQLLQMRGTALDPSRHYKKESLKAKMPRYAHVGRIVEGPTDFYSSRLNRKERKMTLVDELLAAEKASGKFKAKFNDIQGRKASGKKASYKRFVSQRRRRN</sequence>
<dbReference type="PANTHER" id="PTHR21686">
    <property type="entry name" value="DEOXYNUCLEOTIDYLTRANSFERASE TERMINAL-INTERACTING PROTEIN 2"/>
    <property type="match status" value="1"/>
</dbReference>
<dbReference type="EMBL" id="DS985222">
    <property type="protein sequence ID" value="EEY20843.1"/>
    <property type="molecule type" value="Genomic_DNA"/>
</dbReference>
<dbReference type="AlphaFoldDB" id="C9SR41"/>
<evidence type="ECO:0000259" key="4">
    <source>
        <dbReference type="Pfam" id="PF08698"/>
    </source>
</evidence>
<evidence type="ECO:0000256" key="1">
    <source>
        <dbReference type="ARBA" id="ARBA00004604"/>
    </source>
</evidence>
<evidence type="ECO:0000256" key="2">
    <source>
        <dbReference type="ARBA" id="ARBA00023242"/>
    </source>
</evidence>
<dbReference type="KEGG" id="val:VDBG_06953"/>
<dbReference type="GeneID" id="9527373"/>
<proteinExistence type="predicted"/>
<dbReference type="eggNOG" id="KOG3100">
    <property type="taxonomic scope" value="Eukaryota"/>
</dbReference>
<keyword evidence="2" id="KW-0539">Nucleus</keyword>
<evidence type="ECO:0000256" key="3">
    <source>
        <dbReference type="SAM" id="MobiDB-lite"/>
    </source>
</evidence>
<dbReference type="Proteomes" id="UP000008698">
    <property type="component" value="Unassembled WGS sequence"/>
</dbReference>
<feature type="domain" description="Fcf2 pre-rRNA processing C-terminal" evidence="4">
    <location>
        <begin position="103"/>
        <end position="198"/>
    </location>
</feature>
<feature type="compositionally biased region" description="Basic residues" evidence="3">
    <location>
        <begin position="207"/>
        <end position="225"/>
    </location>
</feature>
<dbReference type="GO" id="GO:0005730">
    <property type="term" value="C:nucleolus"/>
    <property type="evidence" value="ECO:0007669"/>
    <property type="project" value="UniProtKB-SubCell"/>
</dbReference>
<name>C9SR41_VERA1</name>
<evidence type="ECO:0000313" key="6">
    <source>
        <dbReference type="Proteomes" id="UP000008698"/>
    </source>
</evidence>
<organism evidence="6">
    <name type="scientific">Verticillium alfalfae (strain VaMs.102 / ATCC MYA-4576 / FGSC 10136)</name>
    <name type="common">Verticillium wilt of alfalfa</name>
    <name type="synonym">Verticillium albo-atrum</name>
    <dbReference type="NCBI Taxonomy" id="526221"/>
    <lineage>
        <taxon>Eukaryota</taxon>
        <taxon>Fungi</taxon>
        <taxon>Dikarya</taxon>
        <taxon>Ascomycota</taxon>
        <taxon>Pezizomycotina</taxon>
        <taxon>Sordariomycetes</taxon>
        <taxon>Hypocreomycetidae</taxon>
        <taxon>Glomerellales</taxon>
        <taxon>Plectosphaerellaceae</taxon>
        <taxon>Verticillium</taxon>
    </lineage>
</organism>
<gene>
    <name evidence="5" type="ORF">VDBG_06953</name>
</gene>
<comment type="subcellular location">
    <subcellularLocation>
        <location evidence="1">Nucleus</location>
        <location evidence="1">Nucleolus</location>
    </subcellularLocation>
</comment>
<reference evidence="6" key="1">
    <citation type="journal article" date="2011" name="PLoS Pathog.">
        <title>Comparative genomics yields insights into niche adaptation of plant vascular wilt pathogens.</title>
        <authorList>
            <person name="Klosterman S.J."/>
            <person name="Subbarao K.V."/>
            <person name="Kang S."/>
            <person name="Veronese P."/>
            <person name="Gold S.E."/>
            <person name="Thomma B.P.H.J."/>
            <person name="Chen Z."/>
            <person name="Henrissat B."/>
            <person name="Lee Y.-H."/>
            <person name="Park J."/>
            <person name="Garcia-Pedrajas M.D."/>
            <person name="Barbara D.J."/>
            <person name="Anchieta A."/>
            <person name="de Jonge R."/>
            <person name="Santhanam P."/>
            <person name="Maruthachalam K."/>
            <person name="Atallah Z."/>
            <person name="Amyotte S.G."/>
            <person name="Paz Z."/>
            <person name="Inderbitzin P."/>
            <person name="Hayes R.J."/>
            <person name="Heiman D.I."/>
            <person name="Young S."/>
            <person name="Zeng Q."/>
            <person name="Engels R."/>
            <person name="Galagan J."/>
            <person name="Cuomo C.A."/>
            <person name="Dobinson K.F."/>
            <person name="Ma L.-J."/>
        </authorList>
    </citation>
    <scope>NUCLEOTIDE SEQUENCE [LARGE SCALE GENOMIC DNA]</scope>
    <source>
        <strain evidence="6">VaMs.102 / ATCC MYA-4576 / FGSC 10136</strain>
    </source>
</reference>